<comment type="caution">
    <text evidence="3">The sequence shown here is derived from an EMBL/GenBank/DDBJ whole genome shotgun (WGS) entry which is preliminary data.</text>
</comment>
<proteinExistence type="predicted"/>
<dbReference type="Gene3D" id="1.20.1050.140">
    <property type="match status" value="1"/>
</dbReference>
<evidence type="ECO:0000259" key="2">
    <source>
        <dbReference type="Pfam" id="PF02754"/>
    </source>
</evidence>
<keyword evidence="1" id="KW-0560">Oxidoreductase</keyword>
<name>X1CA10_9ZZZZ</name>
<evidence type="ECO:0000256" key="1">
    <source>
        <dbReference type="ARBA" id="ARBA00023002"/>
    </source>
</evidence>
<feature type="non-terminal residue" evidence="3">
    <location>
        <position position="1"/>
    </location>
</feature>
<dbReference type="Pfam" id="PF02754">
    <property type="entry name" value="CCG"/>
    <property type="match status" value="1"/>
</dbReference>
<dbReference type="PANTHER" id="PTHR42947:SF1">
    <property type="entry name" value="COB--COM HETERODISULFIDE REDUCTASE SUBUNIT B 1"/>
    <property type="match status" value="1"/>
</dbReference>
<feature type="non-terminal residue" evidence="3">
    <location>
        <position position="210"/>
    </location>
</feature>
<gene>
    <name evidence="3" type="ORF">S01H4_27974</name>
</gene>
<reference evidence="3" key="1">
    <citation type="journal article" date="2014" name="Front. Microbiol.">
        <title>High frequency of phylogenetically diverse reductive dehalogenase-homologous genes in deep subseafloor sedimentary metagenomes.</title>
        <authorList>
            <person name="Kawai M."/>
            <person name="Futagami T."/>
            <person name="Toyoda A."/>
            <person name="Takaki Y."/>
            <person name="Nishi S."/>
            <person name="Hori S."/>
            <person name="Arai W."/>
            <person name="Tsubouchi T."/>
            <person name="Morono Y."/>
            <person name="Uchiyama I."/>
            <person name="Ito T."/>
            <person name="Fujiyama A."/>
            <person name="Inagaki F."/>
            <person name="Takami H."/>
        </authorList>
    </citation>
    <scope>NUCLEOTIDE SEQUENCE</scope>
    <source>
        <strain evidence="3">Expedition CK06-06</strain>
    </source>
</reference>
<dbReference type="AlphaFoldDB" id="X1CA10"/>
<dbReference type="InterPro" id="IPR051278">
    <property type="entry name" value="HdrB/HdrD_reductase"/>
</dbReference>
<dbReference type="InterPro" id="IPR004017">
    <property type="entry name" value="Cys_rich_dom"/>
</dbReference>
<evidence type="ECO:0000313" key="3">
    <source>
        <dbReference type="EMBL" id="GAG81196.1"/>
    </source>
</evidence>
<organism evidence="3">
    <name type="scientific">marine sediment metagenome</name>
    <dbReference type="NCBI Taxonomy" id="412755"/>
    <lineage>
        <taxon>unclassified sequences</taxon>
        <taxon>metagenomes</taxon>
        <taxon>ecological metagenomes</taxon>
    </lineage>
</organism>
<dbReference type="GO" id="GO:0016491">
    <property type="term" value="F:oxidoreductase activity"/>
    <property type="evidence" value="ECO:0007669"/>
    <property type="project" value="UniProtKB-KW"/>
</dbReference>
<dbReference type="Gene3D" id="3.40.50.11810">
    <property type="match status" value="1"/>
</dbReference>
<sequence length="210" mass="23320">AEAEGKDIISLCNGCTNTLRGVQHQLKHDSWKMDKVNKELAKIGKEYKGSIDVKHFVDVLSDNLDKVKGAITKPLEGLKVAVHPGCHYMRPAEWMESDDPMRPTTLKKLVEASGATVVDYGEEILCCGNAVTNAYPEHGFANLKIKMDAIKKSGADVIAVNCPACYQQFDEKQRDLGKKYETEYNIPAMYITELYALAMGFTPDDIGLKF</sequence>
<dbReference type="PANTHER" id="PTHR42947">
    <property type="entry name" value="COB--COM HETERODISULFIDE REDUCTASE SUBUNIT B 1"/>
    <property type="match status" value="1"/>
</dbReference>
<accession>X1CA10</accession>
<protein>
    <recommendedName>
        <fullName evidence="2">Cysteine-rich domain-containing protein</fullName>
    </recommendedName>
</protein>
<feature type="domain" description="Cysteine-rich" evidence="2">
    <location>
        <begin position="80"/>
        <end position="170"/>
    </location>
</feature>
<dbReference type="EMBL" id="BART01013794">
    <property type="protein sequence ID" value="GAG81196.1"/>
    <property type="molecule type" value="Genomic_DNA"/>
</dbReference>